<evidence type="ECO:0000256" key="1">
    <source>
        <dbReference type="ARBA" id="ARBA00004477"/>
    </source>
</evidence>
<comment type="similarity">
    <text evidence="2">Belongs to the SPCS1 family.</text>
</comment>
<evidence type="ECO:0000256" key="8">
    <source>
        <dbReference type="ARBA" id="ARBA00045204"/>
    </source>
</evidence>
<dbReference type="PANTHER" id="PTHR13202">
    <property type="entry name" value="MICROSOMAL SIGNAL PEPTIDASE 12 KDA SUBUNIT"/>
    <property type="match status" value="1"/>
</dbReference>
<feature type="transmembrane region" description="Helical" evidence="10">
    <location>
        <begin position="38"/>
        <end position="59"/>
    </location>
</feature>
<sequence length="97" mass="11052">MDWQGQKHAEMLMQIFLVASAVAAFAIGYFMRDFRLMMLIYAGGVVLTALVTVPNWPFFNRQPLKWLDPSEVEKHPKPQVSSNTTFSSSKKKSSKNK</sequence>
<dbReference type="AlphaFoldDB" id="A0A833VCX0"/>
<dbReference type="Pfam" id="PF06645">
    <property type="entry name" value="SPC12"/>
    <property type="match status" value="1"/>
</dbReference>
<dbReference type="GO" id="GO:0006465">
    <property type="term" value="P:signal peptide processing"/>
    <property type="evidence" value="ECO:0007669"/>
    <property type="project" value="InterPro"/>
</dbReference>
<dbReference type="PANTHER" id="PTHR13202:SF0">
    <property type="entry name" value="SIGNAL PEPTIDASE COMPLEX SUBUNIT 1"/>
    <property type="match status" value="1"/>
</dbReference>
<dbReference type="GO" id="GO:0005787">
    <property type="term" value="C:signal peptidase complex"/>
    <property type="evidence" value="ECO:0007669"/>
    <property type="project" value="InterPro"/>
</dbReference>
<gene>
    <name evidence="11" type="ORF">FCM35_KLT20995</name>
</gene>
<name>A0A833VCX0_9POAL</name>
<comment type="function">
    <text evidence="8">Component of the signal peptidase complex (SPC) which catalyzes the cleavage of N-terminal signal sequences from nascent proteins as they are translocated into the lumen of the endoplasmic reticulum. Dispensable for SPC enzymatic activity.</text>
</comment>
<evidence type="ECO:0000256" key="5">
    <source>
        <dbReference type="ARBA" id="ARBA00022824"/>
    </source>
</evidence>
<protein>
    <recommendedName>
        <fullName evidence="3">Signal peptidase complex subunit 1</fullName>
    </recommendedName>
</protein>
<evidence type="ECO:0000256" key="10">
    <source>
        <dbReference type="SAM" id="Phobius"/>
    </source>
</evidence>
<feature type="transmembrane region" description="Helical" evidence="10">
    <location>
        <begin position="12"/>
        <end position="31"/>
    </location>
</feature>
<evidence type="ECO:0000256" key="9">
    <source>
        <dbReference type="SAM" id="MobiDB-lite"/>
    </source>
</evidence>
<accession>A0A833VCX0</accession>
<keyword evidence="5" id="KW-0256">Endoplasmic reticulum</keyword>
<comment type="subcellular location">
    <subcellularLocation>
        <location evidence="1">Endoplasmic reticulum membrane</location>
        <topology evidence="1">Multi-pass membrane protein</topology>
    </subcellularLocation>
</comment>
<evidence type="ECO:0000256" key="7">
    <source>
        <dbReference type="ARBA" id="ARBA00023136"/>
    </source>
</evidence>
<feature type="region of interest" description="Disordered" evidence="9">
    <location>
        <begin position="70"/>
        <end position="97"/>
    </location>
</feature>
<keyword evidence="6 10" id="KW-1133">Transmembrane helix</keyword>
<evidence type="ECO:0000256" key="4">
    <source>
        <dbReference type="ARBA" id="ARBA00022692"/>
    </source>
</evidence>
<organism evidence="11 12">
    <name type="scientific">Carex littledalei</name>
    <dbReference type="NCBI Taxonomy" id="544730"/>
    <lineage>
        <taxon>Eukaryota</taxon>
        <taxon>Viridiplantae</taxon>
        <taxon>Streptophyta</taxon>
        <taxon>Embryophyta</taxon>
        <taxon>Tracheophyta</taxon>
        <taxon>Spermatophyta</taxon>
        <taxon>Magnoliopsida</taxon>
        <taxon>Liliopsida</taxon>
        <taxon>Poales</taxon>
        <taxon>Cyperaceae</taxon>
        <taxon>Cyperoideae</taxon>
        <taxon>Cariceae</taxon>
        <taxon>Carex</taxon>
        <taxon>Carex subgen. Euthyceras</taxon>
    </lineage>
</organism>
<evidence type="ECO:0000313" key="12">
    <source>
        <dbReference type="Proteomes" id="UP000623129"/>
    </source>
</evidence>
<proteinExistence type="inferred from homology"/>
<evidence type="ECO:0000256" key="3">
    <source>
        <dbReference type="ARBA" id="ARBA00017059"/>
    </source>
</evidence>
<keyword evidence="12" id="KW-1185">Reference proteome</keyword>
<dbReference type="InterPro" id="IPR009542">
    <property type="entry name" value="Spc1/SPCS1"/>
</dbReference>
<comment type="caution">
    <text evidence="11">The sequence shown here is derived from an EMBL/GenBank/DDBJ whole genome shotgun (WGS) entry which is preliminary data.</text>
</comment>
<reference evidence="11" key="1">
    <citation type="submission" date="2020-01" db="EMBL/GenBank/DDBJ databases">
        <title>Genome sequence of Kobresia littledalei, the first chromosome-level genome in the family Cyperaceae.</title>
        <authorList>
            <person name="Qu G."/>
        </authorList>
    </citation>
    <scope>NUCLEOTIDE SEQUENCE</scope>
    <source>
        <strain evidence="11">C.B.Clarke</strain>
        <tissue evidence="11">Leaf</tissue>
    </source>
</reference>
<dbReference type="EMBL" id="SWLB01000009">
    <property type="protein sequence ID" value="KAF3334391.1"/>
    <property type="molecule type" value="Genomic_DNA"/>
</dbReference>
<evidence type="ECO:0000256" key="6">
    <source>
        <dbReference type="ARBA" id="ARBA00022989"/>
    </source>
</evidence>
<dbReference type="Proteomes" id="UP000623129">
    <property type="component" value="Unassembled WGS sequence"/>
</dbReference>
<keyword evidence="7 10" id="KW-0472">Membrane</keyword>
<dbReference type="GO" id="GO:0045047">
    <property type="term" value="P:protein targeting to ER"/>
    <property type="evidence" value="ECO:0007669"/>
    <property type="project" value="TreeGrafter"/>
</dbReference>
<dbReference type="OrthoDB" id="263893at2759"/>
<keyword evidence="4 10" id="KW-0812">Transmembrane</keyword>
<evidence type="ECO:0000256" key="2">
    <source>
        <dbReference type="ARBA" id="ARBA00005245"/>
    </source>
</evidence>
<evidence type="ECO:0000313" key="11">
    <source>
        <dbReference type="EMBL" id="KAF3334391.1"/>
    </source>
</evidence>